<feature type="region of interest" description="Disordered" evidence="1">
    <location>
        <begin position="14"/>
        <end position="44"/>
    </location>
</feature>
<reference evidence="2 3" key="1">
    <citation type="submission" date="2018-03" db="EMBL/GenBank/DDBJ databases">
        <authorList>
            <person name="Guldener U."/>
        </authorList>
    </citation>
    <scope>NUCLEOTIDE SEQUENCE [LARGE SCALE GENOMIC DNA]</scope>
    <source>
        <strain evidence="2 3">DAOM196992</strain>
    </source>
</reference>
<keyword evidence="3" id="KW-1185">Reference proteome</keyword>
<dbReference type="EMBL" id="OOIP01000020">
    <property type="protein sequence ID" value="SPO40506.1"/>
    <property type="molecule type" value="Genomic_DNA"/>
</dbReference>
<name>A0A5C3F8V1_9BASI</name>
<evidence type="ECO:0000313" key="2">
    <source>
        <dbReference type="EMBL" id="SPO40506.1"/>
    </source>
</evidence>
<evidence type="ECO:0000313" key="3">
    <source>
        <dbReference type="Proteomes" id="UP000323386"/>
    </source>
</evidence>
<dbReference type="Proteomes" id="UP000323386">
    <property type="component" value="Unassembled WGS sequence"/>
</dbReference>
<organism evidence="2 3">
    <name type="scientific">Pseudozyma flocculosa</name>
    <dbReference type="NCBI Taxonomy" id="84751"/>
    <lineage>
        <taxon>Eukaryota</taxon>
        <taxon>Fungi</taxon>
        <taxon>Dikarya</taxon>
        <taxon>Basidiomycota</taxon>
        <taxon>Ustilaginomycotina</taxon>
        <taxon>Ustilaginomycetes</taxon>
        <taxon>Ustilaginales</taxon>
        <taxon>Ustilaginaceae</taxon>
        <taxon>Pseudozyma</taxon>
    </lineage>
</organism>
<sequence>MACSVLLGVLRLRRTRPPTPIRRRQREPPPSGGSSRLEGDPRKLGARGMHVFQPKAVPAAGTVRQDHEPALPPSLRVDRRPVTWRLPEPPLSLSASKMASSTVLLLATLKLSLPRSR</sequence>
<dbReference type="AlphaFoldDB" id="A0A5C3F8V1"/>
<feature type="compositionally biased region" description="Basic residues" evidence="1">
    <location>
        <begin position="14"/>
        <end position="25"/>
    </location>
</feature>
<evidence type="ECO:0000256" key="1">
    <source>
        <dbReference type="SAM" id="MobiDB-lite"/>
    </source>
</evidence>
<gene>
    <name evidence="2" type="ORF">PSFLO_05988</name>
</gene>
<protein>
    <submittedName>
        <fullName evidence="2">Uncharacterized protein</fullName>
    </submittedName>
</protein>
<accession>A0A5C3F8V1</accession>
<proteinExistence type="predicted"/>